<evidence type="ECO:0000256" key="6">
    <source>
        <dbReference type="ARBA" id="ARBA00023136"/>
    </source>
</evidence>
<feature type="transmembrane region" description="Helical" evidence="7">
    <location>
        <begin position="148"/>
        <end position="164"/>
    </location>
</feature>
<dbReference type="PROSITE" id="PS50928">
    <property type="entry name" value="ABC_TM1"/>
    <property type="match status" value="1"/>
</dbReference>
<evidence type="ECO:0000256" key="3">
    <source>
        <dbReference type="ARBA" id="ARBA00022475"/>
    </source>
</evidence>
<feature type="domain" description="ABC transmembrane type-1" evidence="8">
    <location>
        <begin position="69"/>
        <end position="279"/>
    </location>
</feature>
<dbReference type="CDD" id="cd06261">
    <property type="entry name" value="TM_PBP2"/>
    <property type="match status" value="1"/>
</dbReference>
<dbReference type="PANTHER" id="PTHR43005:SF1">
    <property type="entry name" value="SPERMIDINE_PUTRESCINE TRANSPORT SYSTEM PERMEASE PROTEIN"/>
    <property type="match status" value="1"/>
</dbReference>
<feature type="transmembrane region" description="Helical" evidence="7">
    <location>
        <begin position="12"/>
        <end position="31"/>
    </location>
</feature>
<dbReference type="EMBL" id="WHZV01000013">
    <property type="protein sequence ID" value="NEG56206.1"/>
    <property type="molecule type" value="Genomic_DNA"/>
</dbReference>
<dbReference type="PANTHER" id="PTHR43005">
    <property type="entry name" value="BLR7065 PROTEIN"/>
    <property type="match status" value="1"/>
</dbReference>
<evidence type="ECO:0000256" key="1">
    <source>
        <dbReference type="ARBA" id="ARBA00004651"/>
    </source>
</evidence>
<accession>A0A6L9SUC8</accession>
<sequence length="292" mass="31936">MRDFTKRYWTVLPAIVLLCVFMVGPILWAFYGSMTNMSLTGVTATDTSFVGMRNYQKLFTDKSFPQSVWLTVIFVVVSAIIAQNLLGMTVAVLLSRANRTVGQFVSVAVISAWVLPEMVAGFACYAFFSKNGTLNQLLGLFGLGNTEWLYTFPMFAVILANVWRGTAFSMMNYQAAIGEVDRSLTEAAVVDGANSWQAFIHVTIPVIKQTIMTNLMLITLQTMSAFTLIFVMTAGGPGDKSSTLPIFAYKAAFKFGDIGYGSAIAVVMLIIGAIFGLVYVRALKDEKGITNE</sequence>
<dbReference type="SUPFAM" id="SSF161098">
    <property type="entry name" value="MetI-like"/>
    <property type="match status" value="1"/>
</dbReference>
<feature type="transmembrane region" description="Helical" evidence="7">
    <location>
        <begin position="215"/>
        <end position="238"/>
    </location>
</feature>
<comment type="subcellular location">
    <subcellularLocation>
        <location evidence="1 7">Cell membrane</location>
        <topology evidence="1 7">Multi-pass membrane protein</topology>
    </subcellularLocation>
</comment>
<keyword evidence="2 7" id="KW-0813">Transport</keyword>
<organism evidence="9 10">
    <name type="scientific">Bifidobacterium platyrrhinorum</name>
    <dbReference type="NCBI Taxonomy" id="2661628"/>
    <lineage>
        <taxon>Bacteria</taxon>
        <taxon>Bacillati</taxon>
        <taxon>Actinomycetota</taxon>
        <taxon>Actinomycetes</taxon>
        <taxon>Bifidobacteriales</taxon>
        <taxon>Bifidobacteriaceae</taxon>
        <taxon>Bifidobacterium</taxon>
    </lineage>
</organism>
<keyword evidence="3" id="KW-1003">Cell membrane</keyword>
<dbReference type="Gene3D" id="1.10.3720.10">
    <property type="entry name" value="MetI-like"/>
    <property type="match status" value="1"/>
</dbReference>
<evidence type="ECO:0000259" key="8">
    <source>
        <dbReference type="PROSITE" id="PS50928"/>
    </source>
</evidence>
<dbReference type="GO" id="GO:0005886">
    <property type="term" value="C:plasma membrane"/>
    <property type="evidence" value="ECO:0007669"/>
    <property type="project" value="UniProtKB-SubCell"/>
</dbReference>
<feature type="transmembrane region" description="Helical" evidence="7">
    <location>
        <begin position="106"/>
        <end position="128"/>
    </location>
</feature>
<keyword evidence="4 7" id="KW-0812">Transmembrane</keyword>
<dbReference type="Proteomes" id="UP000483293">
    <property type="component" value="Unassembled WGS sequence"/>
</dbReference>
<name>A0A6L9SUC8_9BIFI</name>
<dbReference type="InterPro" id="IPR000515">
    <property type="entry name" value="MetI-like"/>
</dbReference>
<evidence type="ECO:0000313" key="9">
    <source>
        <dbReference type="EMBL" id="NEG56206.1"/>
    </source>
</evidence>
<keyword evidence="10" id="KW-1185">Reference proteome</keyword>
<evidence type="ECO:0000256" key="4">
    <source>
        <dbReference type="ARBA" id="ARBA00022692"/>
    </source>
</evidence>
<dbReference type="InterPro" id="IPR035906">
    <property type="entry name" value="MetI-like_sf"/>
</dbReference>
<feature type="transmembrane region" description="Helical" evidence="7">
    <location>
        <begin position="258"/>
        <end position="280"/>
    </location>
</feature>
<comment type="similarity">
    <text evidence="7">Belongs to the binding-protein-dependent transport system permease family.</text>
</comment>
<protein>
    <submittedName>
        <fullName evidence="9">ABC transporter permease subunit</fullName>
    </submittedName>
</protein>
<evidence type="ECO:0000256" key="7">
    <source>
        <dbReference type="RuleBase" id="RU363032"/>
    </source>
</evidence>
<reference evidence="9 10" key="1">
    <citation type="submission" date="2019-10" db="EMBL/GenBank/DDBJ databases">
        <title>Bifidobacterium from non-human primates.</title>
        <authorList>
            <person name="Modesto M."/>
        </authorList>
    </citation>
    <scope>NUCLEOTIDE SEQUENCE [LARGE SCALE GENOMIC DNA]</scope>
    <source>
        <strain evidence="9 10">SMA15</strain>
    </source>
</reference>
<keyword evidence="6 7" id="KW-0472">Membrane</keyword>
<feature type="transmembrane region" description="Helical" evidence="7">
    <location>
        <begin position="68"/>
        <end position="94"/>
    </location>
</feature>
<dbReference type="Pfam" id="PF00528">
    <property type="entry name" value="BPD_transp_1"/>
    <property type="match status" value="1"/>
</dbReference>
<evidence type="ECO:0000256" key="5">
    <source>
        <dbReference type="ARBA" id="ARBA00022989"/>
    </source>
</evidence>
<evidence type="ECO:0000256" key="2">
    <source>
        <dbReference type="ARBA" id="ARBA00022448"/>
    </source>
</evidence>
<dbReference type="GO" id="GO:0055085">
    <property type="term" value="P:transmembrane transport"/>
    <property type="evidence" value="ECO:0007669"/>
    <property type="project" value="InterPro"/>
</dbReference>
<proteinExistence type="inferred from homology"/>
<keyword evidence="5 7" id="KW-1133">Transmembrane helix</keyword>
<gene>
    <name evidence="9" type="ORF">GFD21_10660</name>
</gene>
<dbReference type="AlphaFoldDB" id="A0A6L9SUC8"/>
<evidence type="ECO:0000313" key="10">
    <source>
        <dbReference type="Proteomes" id="UP000483293"/>
    </source>
</evidence>
<dbReference type="RefSeq" id="WP_163197965.1">
    <property type="nucleotide sequence ID" value="NZ_WHZV01000013.1"/>
</dbReference>
<comment type="caution">
    <text evidence="9">The sequence shown here is derived from an EMBL/GenBank/DDBJ whole genome shotgun (WGS) entry which is preliminary data.</text>
</comment>